<proteinExistence type="predicted"/>
<keyword evidence="4" id="KW-1185">Reference proteome</keyword>
<evidence type="ECO:0000256" key="1">
    <source>
        <dbReference type="SAM" id="MobiDB-lite"/>
    </source>
</evidence>
<evidence type="ECO:0000313" key="4">
    <source>
        <dbReference type="Proteomes" id="UP000316215"/>
    </source>
</evidence>
<dbReference type="RefSeq" id="WP_142195263.1">
    <property type="nucleotide sequence ID" value="NZ_BMSU01000007.1"/>
</dbReference>
<feature type="region of interest" description="Disordered" evidence="1">
    <location>
        <begin position="32"/>
        <end position="53"/>
    </location>
</feature>
<reference evidence="3 4" key="1">
    <citation type="submission" date="2017-07" db="EMBL/GenBank/DDBJ databases">
        <title>The Complete Genome of Streptomyces asterosporus-ZSY.</title>
        <authorList>
            <person name="Zhang S."/>
        </authorList>
    </citation>
    <scope>NUCLEOTIDE SEQUENCE [LARGE SCALE GENOMIC DNA]</scope>
    <source>
        <strain evidence="3 4">DSM 41452</strain>
    </source>
</reference>
<accession>A0A514JUF7</accession>
<dbReference type="EMBL" id="JACJIE010000004">
    <property type="protein sequence ID" value="MBA8943917.1"/>
    <property type="molecule type" value="Genomic_DNA"/>
</dbReference>
<evidence type="ECO:0000313" key="5">
    <source>
        <dbReference type="Proteomes" id="UP000530412"/>
    </source>
</evidence>
<name>A0A514JUF7_9ACTN</name>
<dbReference type="KEGG" id="sast:CD934_21660"/>
<dbReference type="Proteomes" id="UP000316215">
    <property type="component" value="Chromosome"/>
</dbReference>
<evidence type="ECO:0000313" key="3">
    <source>
        <dbReference type="EMBL" id="QDI71006.1"/>
    </source>
</evidence>
<organism evidence="3 4">
    <name type="scientific">Streptomyces calvus</name>
    <dbReference type="NCBI Taxonomy" id="67282"/>
    <lineage>
        <taxon>Bacteria</taxon>
        <taxon>Bacillati</taxon>
        <taxon>Actinomycetota</taxon>
        <taxon>Actinomycetes</taxon>
        <taxon>Kitasatosporales</taxon>
        <taxon>Streptomycetaceae</taxon>
        <taxon>Streptomyces</taxon>
    </lineage>
</organism>
<evidence type="ECO:0000313" key="2">
    <source>
        <dbReference type="EMBL" id="MBA8943917.1"/>
    </source>
</evidence>
<dbReference type="AlphaFoldDB" id="A0A514JUF7"/>
<dbReference type="EMBL" id="CP022310">
    <property type="protein sequence ID" value="QDI71006.1"/>
    <property type="molecule type" value="Genomic_DNA"/>
</dbReference>
<sequence>MNEEREPLTAEERRLMLRVLASLRHGLAHEVEDRDPCAADDRPRSREMSERLRERNLWSRHREGLR</sequence>
<protein>
    <submittedName>
        <fullName evidence="3">Uncharacterized protein</fullName>
    </submittedName>
</protein>
<dbReference type="Proteomes" id="UP000530412">
    <property type="component" value="Unassembled WGS sequence"/>
</dbReference>
<gene>
    <name evidence="3" type="ORF">CD934_21660</name>
    <name evidence="2" type="ORF">FHS33_002345</name>
</gene>
<reference evidence="2 5" key="2">
    <citation type="submission" date="2020-08" db="EMBL/GenBank/DDBJ databases">
        <title>Genomic Encyclopedia of Type Strains, Phase III (KMG-III): the genomes of soil and plant-associated and newly described type strains.</title>
        <authorList>
            <person name="Whitman W."/>
        </authorList>
    </citation>
    <scope>NUCLEOTIDE SEQUENCE [LARGE SCALE GENOMIC DNA]</scope>
    <source>
        <strain evidence="2 5">CECT 3271</strain>
    </source>
</reference>